<feature type="region of interest" description="Disordered" evidence="3">
    <location>
        <begin position="1"/>
        <end position="23"/>
    </location>
</feature>
<dbReference type="EMBL" id="JADGJQ010000056">
    <property type="protein sequence ID" value="KAJ3175107.1"/>
    <property type="molecule type" value="Genomic_DNA"/>
</dbReference>
<dbReference type="InterPro" id="IPR016181">
    <property type="entry name" value="Acyl_CoA_acyltransferase"/>
</dbReference>
<dbReference type="PANTHER" id="PTHR42919:SF8">
    <property type="entry name" value="N-ALPHA-ACETYLTRANSFERASE 50"/>
    <property type="match status" value="1"/>
</dbReference>
<dbReference type="PROSITE" id="PS51186">
    <property type="entry name" value="GNAT"/>
    <property type="match status" value="1"/>
</dbReference>
<dbReference type="Pfam" id="PF00583">
    <property type="entry name" value="Acetyltransf_1"/>
    <property type="match status" value="1"/>
</dbReference>
<dbReference type="Gene3D" id="3.40.630.30">
    <property type="match status" value="1"/>
</dbReference>
<evidence type="ECO:0000256" key="1">
    <source>
        <dbReference type="ARBA" id="ARBA00022679"/>
    </source>
</evidence>
<proteinExistence type="predicted"/>
<keyword evidence="6" id="KW-1185">Reference proteome</keyword>
<dbReference type="Proteomes" id="UP001212152">
    <property type="component" value="Unassembled WGS sequence"/>
</dbReference>
<organism evidence="5 6">
    <name type="scientific">Geranomyces variabilis</name>
    <dbReference type="NCBI Taxonomy" id="109894"/>
    <lineage>
        <taxon>Eukaryota</taxon>
        <taxon>Fungi</taxon>
        <taxon>Fungi incertae sedis</taxon>
        <taxon>Chytridiomycota</taxon>
        <taxon>Chytridiomycota incertae sedis</taxon>
        <taxon>Chytridiomycetes</taxon>
        <taxon>Spizellomycetales</taxon>
        <taxon>Powellomycetaceae</taxon>
        <taxon>Geranomyces</taxon>
    </lineage>
</organism>
<evidence type="ECO:0000256" key="3">
    <source>
        <dbReference type="SAM" id="MobiDB-lite"/>
    </source>
</evidence>
<keyword evidence="1" id="KW-0808">Transferase</keyword>
<dbReference type="InterPro" id="IPR000182">
    <property type="entry name" value="GNAT_dom"/>
</dbReference>
<accession>A0AAD5TG09</accession>
<dbReference type="InterPro" id="IPR051556">
    <property type="entry name" value="N-term/lysine_N-AcTrnsfr"/>
</dbReference>
<evidence type="ECO:0000313" key="5">
    <source>
        <dbReference type="EMBL" id="KAJ3175107.1"/>
    </source>
</evidence>
<dbReference type="PANTHER" id="PTHR42919">
    <property type="entry name" value="N-ALPHA-ACETYLTRANSFERASE"/>
    <property type="match status" value="1"/>
</dbReference>
<reference evidence="5" key="1">
    <citation type="submission" date="2020-05" db="EMBL/GenBank/DDBJ databases">
        <title>Phylogenomic resolution of chytrid fungi.</title>
        <authorList>
            <person name="Stajich J.E."/>
            <person name="Amses K."/>
            <person name="Simmons R."/>
            <person name="Seto K."/>
            <person name="Myers J."/>
            <person name="Bonds A."/>
            <person name="Quandt C.A."/>
            <person name="Barry K."/>
            <person name="Liu P."/>
            <person name="Grigoriev I."/>
            <person name="Longcore J.E."/>
            <person name="James T.Y."/>
        </authorList>
    </citation>
    <scope>NUCLEOTIDE SEQUENCE</scope>
    <source>
        <strain evidence="5">JEL0379</strain>
    </source>
</reference>
<dbReference type="AlphaFoldDB" id="A0AAD5TG09"/>
<comment type="caution">
    <text evidence="5">The sequence shown here is derived from an EMBL/GenBank/DDBJ whole genome shotgun (WGS) entry which is preliminary data.</text>
</comment>
<evidence type="ECO:0000259" key="4">
    <source>
        <dbReference type="PROSITE" id="PS51186"/>
    </source>
</evidence>
<dbReference type="GO" id="GO:0016747">
    <property type="term" value="F:acyltransferase activity, transferring groups other than amino-acyl groups"/>
    <property type="evidence" value="ECO:0007669"/>
    <property type="project" value="InterPro"/>
</dbReference>
<evidence type="ECO:0000256" key="2">
    <source>
        <dbReference type="ARBA" id="ARBA00023315"/>
    </source>
</evidence>
<dbReference type="SUPFAM" id="SSF55729">
    <property type="entry name" value="Acyl-CoA N-acyltransferases (Nat)"/>
    <property type="match status" value="1"/>
</dbReference>
<dbReference type="GO" id="GO:0031415">
    <property type="term" value="C:NatA complex"/>
    <property type="evidence" value="ECO:0007669"/>
    <property type="project" value="TreeGrafter"/>
</dbReference>
<keyword evidence="2" id="KW-0012">Acyltransferase</keyword>
<evidence type="ECO:0000313" key="6">
    <source>
        <dbReference type="Proteomes" id="UP001212152"/>
    </source>
</evidence>
<dbReference type="GO" id="GO:0007064">
    <property type="term" value="P:mitotic sister chromatid cohesion"/>
    <property type="evidence" value="ECO:0007669"/>
    <property type="project" value="TreeGrafter"/>
</dbReference>
<feature type="domain" description="N-acetyltransferase" evidence="4">
    <location>
        <begin position="30"/>
        <end position="165"/>
    </location>
</feature>
<gene>
    <name evidence="5" type="ORF">HDU87_006504</name>
</gene>
<sequence length="165" mass="17452">MTTTESTAPAAQGSDATSASSPANNKHFRKALNYLNANNLGQLKAVHTHTSVGTRDDDFYTAAIADEVYTRLALFNDICVGGVTAKPTQDTTQIEITSLAVLPAYRHLGLGTLLIDHVAEKGEAAGVRELLVANVGKDERAFYTARGFVERDGGFVKTLAGPVSA</sequence>
<protein>
    <recommendedName>
        <fullName evidence="4">N-acetyltransferase domain-containing protein</fullName>
    </recommendedName>
</protein>
<dbReference type="CDD" id="cd04301">
    <property type="entry name" value="NAT_SF"/>
    <property type="match status" value="1"/>
</dbReference>
<name>A0AAD5TG09_9FUNG</name>